<dbReference type="GO" id="GO:0008762">
    <property type="term" value="F:UDP-N-acetylmuramate dehydrogenase activity"/>
    <property type="evidence" value="ECO:0007669"/>
    <property type="project" value="UniProtKB-UniRule"/>
</dbReference>
<evidence type="ECO:0000256" key="12">
    <source>
        <dbReference type="ARBA" id="ARBA00022960"/>
    </source>
</evidence>
<dbReference type="SUPFAM" id="SSF56194">
    <property type="entry name" value="Uridine diphospho-N-Acetylenolpyruvylglucosamine reductase, MurB, C-terminal domain"/>
    <property type="match status" value="1"/>
</dbReference>
<dbReference type="Proteomes" id="UP000885722">
    <property type="component" value="Unassembled WGS sequence"/>
</dbReference>
<evidence type="ECO:0000256" key="7">
    <source>
        <dbReference type="ARBA" id="ARBA00022490"/>
    </source>
</evidence>
<evidence type="ECO:0000256" key="6">
    <source>
        <dbReference type="ARBA" id="ARBA00015188"/>
    </source>
</evidence>
<keyword evidence="8 19" id="KW-0132">Cell division</keyword>
<feature type="active site" evidence="19">
    <location>
        <position position="254"/>
    </location>
</feature>
<evidence type="ECO:0000256" key="1">
    <source>
        <dbReference type="ARBA" id="ARBA00001974"/>
    </source>
</evidence>
<evidence type="ECO:0000256" key="19">
    <source>
        <dbReference type="HAMAP-Rule" id="MF_00037"/>
    </source>
</evidence>
<dbReference type="NCBIfam" id="TIGR00179">
    <property type="entry name" value="murB"/>
    <property type="match status" value="1"/>
</dbReference>
<evidence type="ECO:0000256" key="16">
    <source>
        <dbReference type="ARBA" id="ARBA00023316"/>
    </source>
</evidence>
<dbReference type="Gene3D" id="3.90.78.10">
    <property type="entry name" value="UDP-N-acetylenolpyruvoylglucosamine reductase, C-terminal domain"/>
    <property type="match status" value="1"/>
</dbReference>
<dbReference type="UniPathway" id="UPA00219"/>
<evidence type="ECO:0000259" key="20">
    <source>
        <dbReference type="Pfam" id="PF02873"/>
    </source>
</evidence>
<dbReference type="NCBIfam" id="NF010479">
    <property type="entry name" value="PRK13904.1"/>
    <property type="match status" value="1"/>
</dbReference>
<keyword evidence="9 19" id="KW-0285">Flavoprotein</keyword>
<evidence type="ECO:0000313" key="21">
    <source>
        <dbReference type="EMBL" id="HFC03875.1"/>
    </source>
</evidence>
<dbReference type="GO" id="GO:0009252">
    <property type="term" value="P:peptidoglycan biosynthetic process"/>
    <property type="evidence" value="ECO:0007669"/>
    <property type="project" value="UniProtKB-UniRule"/>
</dbReference>
<keyword evidence="10 19" id="KW-0274">FAD</keyword>
<dbReference type="GO" id="GO:0050660">
    <property type="term" value="F:flavin adenine dinucleotide binding"/>
    <property type="evidence" value="ECO:0007669"/>
    <property type="project" value="InterPro"/>
</dbReference>
<dbReference type="GO" id="GO:0005829">
    <property type="term" value="C:cytosol"/>
    <property type="evidence" value="ECO:0007669"/>
    <property type="project" value="TreeGrafter"/>
</dbReference>
<keyword evidence="14 19" id="KW-0560">Oxidoreductase</keyword>
<comment type="subcellular location">
    <subcellularLocation>
        <location evidence="3 19">Cytoplasm</location>
    </subcellularLocation>
</comment>
<evidence type="ECO:0000256" key="4">
    <source>
        <dbReference type="ARBA" id="ARBA00004752"/>
    </source>
</evidence>
<dbReference type="PANTHER" id="PTHR21071">
    <property type="entry name" value="UDP-N-ACETYLENOLPYRUVOYLGLUCOSAMINE REDUCTASE"/>
    <property type="match status" value="1"/>
</dbReference>
<keyword evidence="7 19" id="KW-0963">Cytoplasm</keyword>
<proteinExistence type="inferred from homology"/>
<feature type="active site" evidence="19">
    <location>
        <position position="142"/>
    </location>
</feature>
<evidence type="ECO:0000256" key="8">
    <source>
        <dbReference type="ARBA" id="ARBA00022618"/>
    </source>
</evidence>
<keyword evidence="16 19" id="KW-0961">Cell wall biogenesis/degradation</keyword>
<evidence type="ECO:0000256" key="18">
    <source>
        <dbReference type="ARBA" id="ARBA00048914"/>
    </source>
</evidence>
<evidence type="ECO:0000256" key="11">
    <source>
        <dbReference type="ARBA" id="ARBA00022857"/>
    </source>
</evidence>
<feature type="domain" description="UDP-N-acetylenolpyruvoylglucosamine reductase C-terminal" evidence="20">
    <location>
        <begin position="168"/>
        <end position="258"/>
    </location>
</feature>
<evidence type="ECO:0000256" key="3">
    <source>
        <dbReference type="ARBA" id="ARBA00004496"/>
    </source>
</evidence>
<accession>A0A7V2SLX6</accession>
<dbReference type="InterPro" id="IPR036318">
    <property type="entry name" value="FAD-bd_PCMH-like_sf"/>
</dbReference>
<name>A0A7V2SLX6_9BACT</name>
<gene>
    <name evidence="19" type="primary">murB</name>
    <name evidence="21" type="ORF">ENJ74_03275</name>
</gene>
<evidence type="ECO:0000256" key="10">
    <source>
        <dbReference type="ARBA" id="ARBA00022827"/>
    </source>
</evidence>
<evidence type="ECO:0000256" key="2">
    <source>
        <dbReference type="ARBA" id="ARBA00003921"/>
    </source>
</evidence>
<evidence type="ECO:0000256" key="13">
    <source>
        <dbReference type="ARBA" id="ARBA00022984"/>
    </source>
</evidence>
<dbReference type="GO" id="GO:0071555">
    <property type="term" value="P:cell wall organization"/>
    <property type="evidence" value="ECO:0007669"/>
    <property type="project" value="UniProtKB-KW"/>
</dbReference>
<dbReference type="PANTHER" id="PTHR21071:SF4">
    <property type="entry name" value="UDP-N-ACETYLENOLPYRUVOYLGLUCOSAMINE REDUCTASE"/>
    <property type="match status" value="1"/>
</dbReference>
<dbReference type="HAMAP" id="MF_00037">
    <property type="entry name" value="MurB"/>
    <property type="match status" value="1"/>
</dbReference>
<sequence>MFFRSIDFSKYSSIKIGPEVDVLMIEKEDEIPEDRYLIGGANNLLLSPAPPPLMMLSKDFDYCRIDGEILEIGAATPTGKILSFARKNDLAGFEFVAKLPGTLGGMLAMNAGVKEYEIFPLLASIRIGNVWIPAKEIEHGYRYARLLGIATAARFPLRRGYDESLRRELLALRNNQPKEPSAGSAFKNPPGDYAGRLIEAVGLKGYRWGGMAWSEMHANFLVNLGGGTYDEAIALINLAKERVMEHFGIPLEEEIKILTA</sequence>
<keyword evidence="15 19" id="KW-0131">Cell cycle</keyword>
<evidence type="ECO:0000256" key="15">
    <source>
        <dbReference type="ARBA" id="ARBA00023306"/>
    </source>
</evidence>
<reference evidence="21" key="1">
    <citation type="journal article" date="2020" name="mSystems">
        <title>Genome- and Community-Level Interaction Insights into Carbon Utilization and Element Cycling Functions of Hydrothermarchaeota in Hydrothermal Sediment.</title>
        <authorList>
            <person name="Zhou Z."/>
            <person name="Liu Y."/>
            <person name="Xu W."/>
            <person name="Pan J."/>
            <person name="Luo Z.H."/>
            <person name="Li M."/>
        </authorList>
    </citation>
    <scope>NUCLEOTIDE SEQUENCE [LARGE SCALE GENOMIC DNA]</scope>
    <source>
        <strain evidence="21">HyVt-513</strain>
    </source>
</reference>
<dbReference type="EMBL" id="DRNO01000220">
    <property type="protein sequence ID" value="HFC03875.1"/>
    <property type="molecule type" value="Genomic_DNA"/>
</dbReference>
<dbReference type="SUPFAM" id="SSF56176">
    <property type="entry name" value="FAD-binding/transporter-associated domain-like"/>
    <property type="match status" value="1"/>
</dbReference>
<feature type="active site" description="Proton donor" evidence="19">
    <location>
        <position position="184"/>
    </location>
</feature>
<dbReference type="InterPro" id="IPR036635">
    <property type="entry name" value="MurB_C_sf"/>
</dbReference>
<dbReference type="EC" id="1.3.1.98" evidence="5 19"/>
<dbReference type="InterPro" id="IPR016169">
    <property type="entry name" value="FAD-bd_PCMH_sub2"/>
</dbReference>
<comment type="catalytic activity">
    <reaction evidence="18 19">
        <text>UDP-N-acetyl-alpha-D-muramate + NADP(+) = UDP-N-acetyl-3-O-(1-carboxyvinyl)-alpha-D-glucosamine + NADPH + H(+)</text>
        <dbReference type="Rhea" id="RHEA:12248"/>
        <dbReference type="ChEBI" id="CHEBI:15378"/>
        <dbReference type="ChEBI" id="CHEBI:57783"/>
        <dbReference type="ChEBI" id="CHEBI:58349"/>
        <dbReference type="ChEBI" id="CHEBI:68483"/>
        <dbReference type="ChEBI" id="CHEBI:70757"/>
        <dbReference type="EC" id="1.3.1.98"/>
    </reaction>
</comment>
<comment type="function">
    <text evidence="2 19">Cell wall formation.</text>
</comment>
<comment type="similarity">
    <text evidence="19">Belongs to the MurB family.</text>
</comment>
<comment type="pathway">
    <text evidence="4 19">Cell wall biogenesis; peptidoglycan biosynthesis.</text>
</comment>
<evidence type="ECO:0000256" key="5">
    <source>
        <dbReference type="ARBA" id="ARBA00012518"/>
    </source>
</evidence>
<evidence type="ECO:0000256" key="9">
    <source>
        <dbReference type="ARBA" id="ARBA00022630"/>
    </source>
</evidence>
<dbReference type="Gene3D" id="3.30.465.10">
    <property type="match status" value="1"/>
</dbReference>
<keyword evidence="12 19" id="KW-0133">Cell shape</keyword>
<dbReference type="Pfam" id="PF02873">
    <property type="entry name" value="MurB_C"/>
    <property type="match status" value="1"/>
</dbReference>
<dbReference type="AlphaFoldDB" id="A0A7V2SLX6"/>
<comment type="caution">
    <text evidence="21">The sequence shown here is derived from an EMBL/GenBank/DDBJ whole genome shotgun (WGS) entry which is preliminary data.</text>
</comment>
<evidence type="ECO:0000256" key="14">
    <source>
        <dbReference type="ARBA" id="ARBA00023002"/>
    </source>
</evidence>
<keyword evidence="13 19" id="KW-0573">Peptidoglycan synthesis</keyword>
<dbReference type="InterPro" id="IPR003170">
    <property type="entry name" value="MurB"/>
</dbReference>
<dbReference type="GO" id="GO:0008360">
    <property type="term" value="P:regulation of cell shape"/>
    <property type="evidence" value="ECO:0007669"/>
    <property type="project" value="UniProtKB-KW"/>
</dbReference>
<organism evidence="21">
    <name type="scientific">Nitratifractor salsuginis</name>
    <dbReference type="NCBI Taxonomy" id="269261"/>
    <lineage>
        <taxon>Bacteria</taxon>
        <taxon>Pseudomonadati</taxon>
        <taxon>Campylobacterota</taxon>
        <taxon>Epsilonproteobacteria</taxon>
        <taxon>Campylobacterales</taxon>
        <taxon>Sulfurovaceae</taxon>
        <taxon>Nitratifractor</taxon>
    </lineage>
</organism>
<evidence type="ECO:0000256" key="17">
    <source>
        <dbReference type="ARBA" id="ARBA00031026"/>
    </source>
</evidence>
<dbReference type="GO" id="GO:0051301">
    <property type="term" value="P:cell division"/>
    <property type="evidence" value="ECO:0007669"/>
    <property type="project" value="UniProtKB-KW"/>
</dbReference>
<protein>
    <recommendedName>
        <fullName evidence="6 19">UDP-N-acetylenolpyruvoylglucosamine reductase</fullName>
        <ecNumber evidence="5 19">1.3.1.98</ecNumber>
    </recommendedName>
    <alternativeName>
        <fullName evidence="17 19">UDP-N-acetylmuramate dehydrogenase</fullName>
    </alternativeName>
</protein>
<keyword evidence="11 19" id="KW-0521">NADP</keyword>
<comment type="cofactor">
    <cofactor evidence="1 19">
        <name>FAD</name>
        <dbReference type="ChEBI" id="CHEBI:57692"/>
    </cofactor>
</comment>
<dbReference type="InterPro" id="IPR011601">
    <property type="entry name" value="MurB_C"/>
</dbReference>